<evidence type="ECO:0000313" key="2">
    <source>
        <dbReference type="Proteomes" id="UP001387447"/>
    </source>
</evidence>
<gene>
    <name evidence="1" type="ORF">AAEJ74_15275</name>
</gene>
<comment type="caution">
    <text evidence="1">The sequence shown here is derived from an EMBL/GenBank/DDBJ whole genome shotgun (WGS) entry which is preliminary data.</text>
</comment>
<accession>A0ABU9EM15</accession>
<evidence type="ECO:0000313" key="1">
    <source>
        <dbReference type="EMBL" id="MEK9512990.1"/>
    </source>
</evidence>
<proteinExistence type="predicted"/>
<dbReference type="RefSeq" id="WP_315662771.1">
    <property type="nucleotide sequence ID" value="NZ_JBBWYZ010000012.1"/>
</dbReference>
<reference evidence="1 2" key="1">
    <citation type="journal article" date="2024" name="Front. Microbiol.">
        <title>Transcriptomic insights into the dominance of two phototrophs throughout the water column of a tropical hypersaline-alkaline crater lake (Dziani Dzaha, Mayotte).</title>
        <authorList>
            <person name="Duperron S."/>
            <person name="Halary S."/>
            <person name="Bouly J.-P."/>
            <person name="Roussel T."/>
            <person name="Hugoni M."/>
            <person name="Bruto M."/>
            <person name="Oger P."/>
            <person name="Duval C."/>
            <person name="Woo A."/>
            <person name="Jezequiel D."/>
            <person name="Ader M."/>
            <person name="Leboulanger C."/>
            <person name="Agogue H."/>
            <person name="Grossi V."/>
            <person name="Trousselier M."/>
            <person name="Bernard C."/>
        </authorList>
    </citation>
    <scope>NUCLEOTIDE SEQUENCE [LARGE SCALE GENOMIC DNA]</scope>
    <source>
        <strain evidence="1 2">PMC 851.14</strain>
    </source>
</reference>
<dbReference type="InterPro" id="IPR011335">
    <property type="entry name" value="Restrct_endonuc-II-like"/>
</dbReference>
<dbReference type="EMBL" id="JBBWYZ010000012">
    <property type="protein sequence ID" value="MEK9512990.1"/>
    <property type="molecule type" value="Genomic_DNA"/>
</dbReference>
<organism evidence="1 2">
    <name type="scientific">Limnospira fusiformis PMC 851.14</name>
    <dbReference type="NCBI Taxonomy" id="2219512"/>
    <lineage>
        <taxon>Bacteria</taxon>
        <taxon>Bacillati</taxon>
        <taxon>Cyanobacteriota</taxon>
        <taxon>Cyanophyceae</taxon>
        <taxon>Oscillatoriophycideae</taxon>
        <taxon>Oscillatoriales</taxon>
        <taxon>Sirenicapillariaceae</taxon>
        <taxon>Limnospira</taxon>
    </lineage>
</organism>
<dbReference type="Proteomes" id="UP001387447">
    <property type="component" value="Unassembled WGS sequence"/>
</dbReference>
<dbReference type="Gene3D" id="3.40.1350.10">
    <property type="match status" value="1"/>
</dbReference>
<name>A0ABU9EM15_LIMFS</name>
<dbReference type="SUPFAM" id="SSF52980">
    <property type="entry name" value="Restriction endonuclease-like"/>
    <property type="match status" value="1"/>
</dbReference>
<dbReference type="InterPro" id="IPR011856">
    <property type="entry name" value="tRNA_endonuc-like_dom_sf"/>
</dbReference>
<protein>
    <recommendedName>
        <fullName evidence="3">DUF4143 domain-containing protein</fullName>
    </recommendedName>
</protein>
<keyword evidence="2" id="KW-1185">Reference proteome</keyword>
<sequence length="415" mass="47123">MSTAFSVLDLAKQGDINAIATLIKNKLESKGIRVKFDCVQGDIKLFLESSQLGGKTVGDAVYKYVEASKFNLQSINYIKIYKTNEGRWKLVYRVEVEQKKTDNVIPLGANSPRAITAPQINGKTSDLLPLKQDLEQLHESVKTEINRLSEISSQLERVLQVLEPKIPSPEPVKTNQEPTELINWLEKLEIKVNSSNQPSASDDVLNQLADIIGNNYQNLSQLHQAIVQSICSRSPFHLNLSNSSQPEISQSTQLCNKLSRLSFLSTYHYNKNTRTISGQVDPQGQIINFFNGIWFERFIYHKITNLFNEYNLSYQCLINPKLEFANGNVFELDFLFWVNQQVLWVECKSGKNYNPTISTYENHRNSLELPKESSMMVLLQADTQQTGDLTTLRGLTIVNPDNCIDQIKQTLNLDS</sequence>
<evidence type="ECO:0008006" key="3">
    <source>
        <dbReference type="Google" id="ProtNLM"/>
    </source>
</evidence>